<dbReference type="Pfam" id="PF14154">
    <property type="entry name" value="DUF4306"/>
    <property type="match status" value="1"/>
</dbReference>
<dbReference type="Proteomes" id="UP001597561">
    <property type="component" value="Unassembled WGS sequence"/>
</dbReference>
<protein>
    <submittedName>
        <fullName evidence="2">YjdJ family protein</fullName>
    </submittedName>
</protein>
<organism evidence="2 3">
    <name type="scientific">Jeotgalibacillus terrae</name>
    <dbReference type="NCBI Taxonomy" id="587735"/>
    <lineage>
        <taxon>Bacteria</taxon>
        <taxon>Bacillati</taxon>
        <taxon>Bacillota</taxon>
        <taxon>Bacilli</taxon>
        <taxon>Bacillales</taxon>
        <taxon>Caryophanaceae</taxon>
        <taxon>Jeotgalibacillus</taxon>
    </lineage>
</organism>
<comment type="caution">
    <text evidence="2">The sequence shown here is derived from an EMBL/GenBank/DDBJ whole genome shotgun (WGS) entry which is preliminary data.</text>
</comment>
<reference evidence="3" key="1">
    <citation type="journal article" date="2019" name="Int. J. Syst. Evol. Microbiol.">
        <title>The Global Catalogue of Microorganisms (GCM) 10K type strain sequencing project: providing services to taxonomists for standard genome sequencing and annotation.</title>
        <authorList>
            <consortium name="The Broad Institute Genomics Platform"/>
            <consortium name="The Broad Institute Genome Sequencing Center for Infectious Disease"/>
            <person name="Wu L."/>
            <person name="Ma J."/>
        </authorList>
    </citation>
    <scope>NUCLEOTIDE SEQUENCE [LARGE SCALE GENOMIC DNA]</scope>
    <source>
        <strain evidence="3">KCTC 13528</strain>
    </source>
</reference>
<feature type="transmembrane region" description="Helical" evidence="1">
    <location>
        <begin position="98"/>
        <end position="117"/>
    </location>
</feature>
<feature type="transmembrane region" description="Helical" evidence="1">
    <location>
        <begin position="71"/>
        <end position="91"/>
    </location>
</feature>
<keyword evidence="3" id="KW-1185">Reference proteome</keyword>
<accession>A0ABW5ZJ90</accession>
<keyword evidence="1" id="KW-0472">Membrane</keyword>
<gene>
    <name evidence="2" type="ORF">ACFS5P_06970</name>
</gene>
<keyword evidence="1" id="KW-1133">Transmembrane helix</keyword>
<sequence length="154" mass="17245">MRWFYVQFGAVFTLFMIATLGSWYEGSRILNEPWEWKYSAPFSALIHGDITSESQILQLDHFVYAAKFEPLLPMIMVFSGLYLLVLIAYGLFRQRVRLFTGLLITTAVMLFALSYAVFPSPTAGGNALFYAGLAGGLLILNGAALHFYRAQKPG</sequence>
<feature type="transmembrane region" description="Helical" evidence="1">
    <location>
        <begin position="5"/>
        <end position="24"/>
    </location>
</feature>
<name>A0ABW5ZJ90_9BACL</name>
<dbReference type="RefSeq" id="WP_204729380.1">
    <property type="nucleotide sequence ID" value="NZ_JAFBDK010000008.1"/>
</dbReference>
<evidence type="ECO:0000313" key="2">
    <source>
        <dbReference type="EMBL" id="MFD2911612.1"/>
    </source>
</evidence>
<evidence type="ECO:0000256" key="1">
    <source>
        <dbReference type="SAM" id="Phobius"/>
    </source>
</evidence>
<keyword evidence="1" id="KW-0812">Transmembrane</keyword>
<evidence type="ECO:0000313" key="3">
    <source>
        <dbReference type="Proteomes" id="UP001597561"/>
    </source>
</evidence>
<feature type="transmembrane region" description="Helical" evidence="1">
    <location>
        <begin position="129"/>
        <end position="148"/>
    </location>
</feature>
<dbReference type="InterPro" id="IPR025440">
    <property type="entry name" value="DUF4306"/>
</dbReference>
<dbReference type="EMBL" id="JBHUPG010000012">
    <property type="protein sequence ID" value="MFD2911612.1"/>
    <property type="molecule type" value="Genomic_DNA"/>
</dbReference>
<proteinExistence type="predicted"/>